<feature type="compositionally biased region" description="Polar residues" evidence="1">
    <location>
        <begin position="259"/>
        <end position="269"/>
    </location>
</feature>
<evidence type="ECO:0000256" key="2">
    <source>
        <dbReference type="SAM" id="Phobius"/>
    </source>
</evidence>
<feature type="region of interest" description="Disordered" evidence="1">
    <location>
        <begin position="1"/>
        <end position="34"/>
    </location>
</feature>
<feature type="transmembrane region" description="Helical" evidence="2">
    <location>
        <begin position="128"/>
        <end position="150"/>
    </location>
</feature>
<protein>
    <submittedName>
        <fullName evidence="3">Uncharacterized protein</fullName>
    </submittedName>
</protein>
<dbReference type="Proteomes" id="UP000433493">
    <property type="component" value="Unassembled WGS sequence"/>
</dbReference>
<evidence type="ECO:0000313" key="3">
    <source>
        <dbReference type="EMBL" id="KAB1643076.1"/>
    </source>
</evidence>
<keyword evidence="4" id="KW-1185">Reference proteome</keyword>
<keyword evidence="2" id="KW-0812">Transmembrane</keyword>
<comment type="caution">
    <text evidence="3">The sequence shown here is derived from an EMBL/GenBank/DDBJ whole genome shotgun (WGS) entry which is preliminary data.</text>
</comment>
<feature type="transmembrane region" description="Helical" evidence="2">
    <location>
        <begin position="162"/>
        <end position="182"/>
    </location>
</feature>
<name>A0A7J5BAJ5_9MICO</name>
<keyword evidence="2" id="KW-1133">Transmembrane helix</keyword>
<proteinExistence type="predicted"/>
<keyword evidence="2" id="KW-0472">Membrane</keyword>
<dbReference type="RefSeq" id="WP_158052125.1">
    <property type="nucleotide sequence ID" value="NZ_WBKB01000004.1"/>
</dbReference>
<feature type="compositionally biased region" description="Polar residues" evidence="1">
    <location>
        <begin position="1"/>
        <end position="10"/>
    </location>
</feature>
<dbReference type="EMBL" id="WBKB01000004">
    <property type="protein sequence ID" value="KAB1643076.1"/>
    <property type="molecule type" value="Genomic_DNA"/>
</dbReference>
<dbReference type="AlphaFoldDB" id="A0A7J5BAJ5"/>
<accession>A0A7J5BAJ5</accession>
<feature type="transmembrane region" description="Helical" evidence="2">
    <location>
        <begin position="39"/>
        <end position="57"/>
    </location>
</feature>
<sequence>MALRSSSSENPVEPSADRQDSLNPSPSQRALPESSDKRLTAIVLTVIVIGTMFAPWWKTTGELLQQTTELSGWDLLILGFGAGGYAPLTGFSVFGNVLFGALTTVPLLIVAILLIVRAVKPRAIPANVVALWALLVILTIGWLMVLGWARLNATLGIFPVDWGALIAAMAMAFTAVAMWNWWRRGEREFFPRRGFLRRANKELDEAESTTIDELLDDEEHSAKDLAGAAAGTGSGTGSDTDAGSGIDSIVEVGVDATENDTQYSDTTASDTDEEKSR</sequence>
<feature type="transmembrane region" description="Helical" evidence="2">
    <location>
        <begin position="93"/>
        <end position="116"/>
    </location>
</feature>
<organism evidence="3 4">
    <name type="scientific">Gulosibacter chungangensis</name>
    <dbReference type="NCBI Taxonomy" id="979746"/>
    <lineage>
        <taxon>Bacteria</taxon>
        <taxon>Bacillati</taxon>
        <taxon>Actinomycetota</taxon>
        <taxon>Actinomycetes</taxon>
        <taxon>Micrococcales</taxon>
        <taxon>Microbacteriaceae</taxon>
        <taxon>Gulosibacter</taxon>
    </lineage>
</organism>
<dbReference type="OrthoDB" id="5116736at2"/>
<gene>
    <name evidence="3" type="ORF">F8O05_07465</name>
</gene>
<feature type="region of interest" description="Disordered" evidence="1">
    <location>
        <begin position="225"/>
        <end position="277"/>
    </location>
</feature>
<feature type="compositionally biased region" description="Low complexity" evidence="1">
    <location>
        <begin position="237"/>
        <end position="249"/>
    </location>
</feature>
<evidence type="ECO:0000313" key="4">
    <source>
        <dbReference type="Proteomes" id="UP000433493"/>
    </source>
</evidence>
<reference evidence="3 4" key="1">
    <citation type="submission" date="2019-09" db="EMBL/GenBank/DDBJ databases">
        <title>Phylogeny of genus Pseudoclavibacter and closely related genus.</title>
        <authorList>
            <person name="Li Y."/>
        </authorList>
    </citation>
    <scope>NUCLEOTIDE SEQUENCE [LARGE SCALE GENOMIC DNA]</scope>
    <source>
        <strain evidence="3 4">KCTC 13959</strain>
    </source>
</reference>
<evidence type="ECO:0000256" key="1">
    <source>
        <dbReference type="SAM" id="MobiDB-lite"/>
    </source>
</evidence>